<dbReference type="EMBL" id="LNTB01000001">
    <property type="protein sequence ID" value="KSW12668.1"/>
    <property type="molecule type" value="Genomic_DNA"/>
</dbReference>
<evidence type="ECO:0000256" key="6">
    <source>
        <dbReference type="ARBA" id="ARBA00022813"/>
    </source>
</evidence>
<comment type="subcellular location">
    <subcellularLocation>
        <location evidence="9">Cytoplasm</location>
    </subcellularLocation>
</comment>
<dbReference type="InterPro" id="IPR023333">
    <property type="entry name" value="Proteasome_suB-type"/>
</dbReference>
<keyword evidence="2 9" id="KW-0963">Cytoplasm</keyword>
<evidence type="ECO:0000313" key="12">
    <source>
        <dbReference type="Proteomes" id="UP000053352"/>
    </source>
</evidence>
<keyword evidence="4 9" id="KW-0888">Threonine protease</keyword>
<dbReference type="InterPro" id="IPR000243">
    <property type="entry name" value="Pept_T1A_subB"/>
</dbReference>
<evidence type="ECO:0000256" key="9">
    <source>
        <dbReference type="HAMAP-Rule" id="MF_02113"/>
    </source>
</evidence>
<comment type="subunit">
    <text evidence="9">The 20S proteasome core is composed of 14 alpha and 14 beta subunits that assemble into four stacked heptameric rings, resulting in a barrel-shaped structure. The two inner rings, each composed of seven catalytic beta subunits, are sandwiched by two outer rings, each composed of seven alpha subunits. The catalytic chamber with the active sites is on the inside of the barrel. Has a gated structure, the ends of the cylinder being occluded by the N-termini of the alpha-subunits. Is capped at one or both ends by the proteasome regulatory ATPase, PAN.</text>
</comment>
<protein>
    <recommendedName>
        <fullName evidence="9">Proteasome subunit beta</fullName>
        <ecNumber evidence="9">3.4.25.1</ecNumber>
    </recommendedName>
    <alternativeName>
        <fullName evidence="9">20S proteasome beta subunit</fullName>
    </alternativeName>
    <alternativeName>
        <fullName evidence="9">Proteasome core protein PsmB</fullName>
    </alternativeName>
</protein>
<dbReference type="Gene3D" id="3.60.20.10">
    <property type="entry name" value="Glutamine Phosphoribosylpyrophosphate, subunit 1, domain 1"/>
    <property type="match status" value="1"/>
</dbReference>
<dbReference type="GO" id="GO:0019774">
    <property type="term" value="C:proteasome core complex, beta-subunit complex"/>
    <property type="evidence" value="ECO:0007669"/>
    <property type="project" value="UniProtKB-UniRule"/>
</dbReference>
<evidence type="ECO:0000256" key="1">
    <source>
        <dbReference type="ARBA" id="ARBA00001198"/>
    </source>
</evidence>
<dbReference type="InterPro" id="IPR019983">
    <property type="entry name" value="Pept_T1A_Psome_bsu_arc"/>
</dbReference>
<dbReference type="GO" id="GO:0010498">
    <property type="term" value="P:proteasomal protein catabolic process"/>
    <property type="evidence" value="ECO:0007669"/>
    <property type="project" value="UniProtKB-UniRule"/>
</dbReference>
<dbReference type="Proteomes" id="UP000053352">
    <property type="component" value="Unassembled WGS sequence"/>
</dbReference>
<dbReference type="PRINTS" id="PR00141">
    <property type="entry name" value="PROTEASOME"/>
</dbReference>
<proteinExistence type="inferred from homology"/>
<organism evidence="11 12">
    <name type="scientific">Pyrodictium occultum</name>
    <dbReference type="NCBI Taxonomy" id="2309"/>
    <lineage>
        <taxon>Archaea</taxon>
        <taxon>Thermoproteota</taxon>
        <taxon>Thermoprotei</taxon>
        <taxon>Desulfurococcales</taxon>
        <taxon>Pyrodictiaceae</taxon>
        <taxon>Pyrodictium</taxon>
    </lineage>
</organism>
<accession>A0A0V8RX73</accession>
<dbReference type="PANTHER" id="PTHR32194">
    <property type="entry name" value="METALLOPROTEASE TLDD"/>
    <property type="match status" value="1"/>
</dbReference>
<keyword evidence="8 9" id="KW-0865">Zymogen</keyword>
<dbReference type="Pfam" id="PF00227">
    <property type="entry name" value="Proteasome"/>
    <property type="match status" value="1"/>
</dbReference>
<comment type="caution">
    <text evidence="11">The sequence shown here is derived from an EMBL/GenBank/DDBJ whole genome shotgun (WGS) entry which is preliminary data.</text>
</comment>
<dbReference type="InterPro" id="IPR029055">
    <property type="entry name" value="Ntn_hydrolases_N"/>
</dbReference>
<dbReference type="GO" id="GO:0005737">
    <property type="term" value="C:cytoplasm"/>
    <property type="evidence" value="ECO:0007669"/>
    <property type="project" value="UniProtKB-SubCell"/>
</dbReference>
<keyword evidence="3 9" id="KW-0645">Protease</keyword>
<keyword evidence="12" id="KW-1185">Reference proteome</keyword>
<comment type="activity regulation">
    <text evidence="9">The formation of the proteasomal ATPase PAN-20S proteasome complex, via the docking of the C-termini of PAN into the intersubunit pockets in the alpha-rings, triggers opening of the gate for substrate entry. Interconversion between the open-gate and close-gate conformations leads to a dynamic regulation of the 20S proteasome proteolysis activity.</text>
</comment>
<comment type="similarity">
    <text evidence="9">Belongs to the peptidase T1B family.</text>
</comment>
<dbReference type="SUPFAM" id="SSF56235">
    <property type="entry name" value="N-terminal nucleophile aminohydrolases (Ntn hydrolases)"/>
    <property type="match status" value="1"/>
</dbReference>
<comment type="function">
    <text evidence="9">Component of the proteasome core, a large protease complex with broad specificity involved in protein degradation.</text>
</comment>
<evidence type="ECO:0000256" key="3">
    <source>
        <dbReference type="ARBA" id="ARBA00022670"/>
    </source>
</evidence>
<feature type="propeptide" id="PRO_5006981864" description="Removed in mature form; by autocatalysis" evidence="9">
    <location>
        <begin position="1"/>
        <end position="7"/>
    </location>
</feature>
<name>A0A0V8RX73_PYROC</name>
<comment type="catalytic activity">
    <reaction evidence="1 9">
        <text>Cleavage of peptide bonds with very broad specificity.</text>
        <dbReference type="EC" id="3.4.25.1"/>
    </reaction>
</comment>
<gene>
    <name evidence="9" type="primary">psmB</name>
    <name evidence="11" type="ORF">CF15_02190</name>
</gene>
<keyword evidence="6 9" id="KW-0068">Autocatalytic cleavage</keyword>
<dbReference type="HAMAP" id="MF_02113_A">
    <property type="entry name" value="Proteasome_B_A"/>
    <property type="match status" value="1"/>
</dbReference>
<feature type="chain" id="PRO_5023401147" description="Proteasome subunit beta" evidence="9">
    <location>
        <begin position="8"/>
        <end position="206"/>
    </location>
</feature>
<dbReference type="STRING" id="2309.CF15_02190"/>
<keyword evidence="7 9" id="KW-0647">Proteasome</keyword>
<dbReference type="PROSITE" id="PS51476">
    <property type="entry name" value="PROTEASOME_BETA_2"/>
    <property type="match status" value="1"/>
</dbReference>
<dbReference type="PROSITE" id="PS00854">
    <property type="entry name" value="PROTEASOME_BETA_1"/>
    <property type="match status" value="1"/>
</dbReference>
<evidence type="ECO:0000256" key="2">
    <source>
        <dbReference type="ARBA" id="ARBA00022490"/>
    </source>
</evidence>
<feature type="active site" description="Nucleophile" evidence="9 10">
    <location>
        <position position="8"/>
    </location>
</feature>
<evidence type="ECO:0000313" key="11">
    <source>
        <dbReference type="EMBL" id="KSW12668.1"/>
    </source>
</evidence>
<dbReference type="FunFam" id="3.60.20.10:FF:000049">
    <property type="entry name" value="Proteasome subunit beta"/>
    <property type="match status" value="1"/>
</dbReference>
<evidence type="ECO:0000256" key="4">
    <source>
        <dbReference type="ARBA" id="ARBA00022698"/>
    </source>
</evidence>
<dbReference type="InterPro" id="IPR001353">
    <property type="entry name" value="Proteasome_sua/b"/>
</dbReference>
<reference evidence="11 12" key="1">
    <citation type="submission" date="2015-11" db="EMBL/GenBank/DDBJ databases">
        <title>Genome sequence of Pyrodictium occultum PL-19, a marine hyperthermophilic archaeon isolated from Volcano, Italy.</title>
        <authorList>
            <person name="Utturkar S."/>
            <person name="Huber H."/>
            <person name="Leptihn S."/>
            <person name="Brown S."/>
            <person name="Stetter K.O."/>
            <person name="Podar M."/>
        </authorList>
    </citation>
    <scope>NUCLEOTIDE SEQUENCE [LARGE SCALE GENOMIC DNA]</scope>
    <source>
        <strain evidence="11 12">PL-19</strain>
    </source>
</reference>
<dbReference type="NCBIfam" id="TIGR03634">
    <property type="entry name" value="arc_protsome_B"/>
    <property type="match status" value="1"/>
</dbReference>
<evidence type="ECO:0000256" key="10">
    <source>
        <dbReference type="PIRSR" id="PIRSR600243-1"/>
    </source>
</evidence>
<evidence type="ECO:0000256" key="8">
    <source>
        <dbReference type="ARBA" id="ARBA00023145"/>
    </source>
</evidence>
<dbReference type="GO" id="GO:0004298">
    <property type="term" value="F:threonine-type endopeptidase activity"/>
    <property type="evidence" value="ECO:0007669"/>
    <property type="project" value="UniProtKB-UniRule"/>
</dbReference>
<dbReference type="EC" id="3.4.25.1" evidence="9"/>
<keyword evidence="5 9" id="KW-0378">Hydrolase</keyword>
<dbReference type="PANTHER" id="PTHR32194:SF0">
    <property type="entry name" value="ATP-DEPENDENT PROTEASE SUBUNIT HSLV"/>
    <property type="match status" value="1"/>
</dbReference>
<dbReference type="AlphaFoldDB" id="A0A0V8RX73"/>
<dbReference type="OrthoDB" id="6330at2157"/>
<sequence>MEKGLHGTTTVGLRVRDYVVLAADRRATAGYYVAHKRTRKIIRIADYMAVTTAGLVADAQMLAEWLSSHLHYYSMVTGKRMSVSAAAQYLAAILHSSRLYPYIVQLLLGGYDDRPRLYNIDWFGSMTEERYVATGSGSPTAIGVIEDGYREDMSLEDAVSLARRAVLSATRRDAFSGNGIDIVAIGKGFYQEYHYTIEEALKLERA</sequence>
<evidence type="ECO:0000256" key="5">
    <source>
        <dbReference type="ARBA" id="ARBA00022801"/>
    </source>
</evidence>
<evidence type="ECO:0000256" key="7">
    <source>
        <dbReference type="ARBA" id="ARBA00022942"/>
    </source>
</evidence>
<dbReference type="InterPro" id="IPR016050">
    <property type="entry name" value="Proteasome_bsu_CS"/>
</dbReference>